<organism evidence="2 3">
    <name type="scientific">Novosphingobium aquae</name>
    <dbReference type="NCBI Taxonomy" id="3133435"/>
    <lineage>
        <taxon>Bacteria</taxon>
        <taxon>Pseudomonadati</taxon>
        <taxon>Pseudomonadota</taxon>
        <taxon>Alphaproteobacteria</taxon>
        <taxon>Sphingomonadales</taxon>
        <taxon>Sphingomonadaceae</taxon>
        <taxon>Novosphingobium</taxon>
    </lineage>
</organism>
<reference evidence="2 3" key="1">
    <citation type="submission" date="2024-03" db="EMBL/GenBank/DDBJ databases">
        <authorList>
            <person name="Jo J.-H."/>
        </authorList>
    </citation>
    <scope>NUCLEOTIDE SEQUENCE [LARGE SCALE GENOMIC DNA]</scope>
    <source>
        <strain evidence="2 3">AS3R-12</strain>
    </source>
</reference>
<gene>
    <name evidence="2" type="ORF">WG900_09765</name>
</gene>
<feature type="chain" id="PRO_5045923225" description="UrcA family protein" evidence="1">
    <location>
        <begin position="21"/>
        <end position="103"/>
    </location>
</feature>
<proteinExistence type="predicted"/>
<feature type="signal peptide" evidence="1">
    <location>
        <begin position="1"/>
        <end position="20"/>
    </location>
</feature>
<evidence type="ECO:0000313" key="2">
    <source>
        <dbReference type="EMBL" id="MEJ6010203.1"/>
    </source>
</evidence>
<keyword evidence="1" id="KW-0732">Signal</keyword>
<dbReference type="Proteomes" id="UP001379235">
    <property type="component" value="Unassembled WGS sequence"/>
</dbReference>
<sequence>MSLVLALLLGSADAVIPASAQTLVEPDPKVMTQKEIRAFNASLDRKHPFYIRCVSTIEIGTLSKRQYSCRTNRQWSLADRIGNDNARETYDAMTSKSWNQEGG</sequence>
<dbReference type="EMBL" id="JBBHJY010000004">
    <property type="protein sequence ID" value="MEJ6010203.1"/>
    <property type="molecule type" value="Genomic_DNA"/>
</dbReference>
<keyword evidence="3" id="KW-1185">Reference proteome</keyword>
<evidence type="ECO:0008006" key="4">
    <source>
        <dbReference type="Google" id="ProtNLM"/>
    </source>
</evidence>
<name>A0ABU8S8C1_9SPHN</name>
<evidence type="ECO:0000256" key="1">
    <source>
        <dbReference type="SAM" id="SignalP"/>
    </source>
</evidence>
<comment type="caution">
    <text evidence="2">The sequence shown here is derived from an EMBL/GenBank/DDBJ whole genome shotgun (WGS) entry which is preliminary data.</text>
</comment>
<dbReference type="RefSeq" id="WP_339966709.1">
    <property type="nucleotide sequence ID" value="NZ_JBBHJY010000004.1"/>
</dbReference>
<accession>A0ABU8S8C1</accession>
<evidence type="ECO:0000313" key="3">
    <source>
        <dbReference type="Proteomes" id="UP001379235"/>
    </source>
</evidence>
<protein>
    <recommendedName>
        <fullName evidence="4">UrcA family protein</fullName>
    </recommendedName>
</protein>